<comment type="caution">
    <text evidence="2">The sequence shown here is derived from an EMBL/GenBank/DDBJ whole genome shotgun (WGS) entry which is preliminary data.</text>
</comment>
<keyword evidence="1" id="KW-0732">Signal</keyword>
<evidence type="ECO:0000313" key="3">
    <source>
        <dbReference type="Proteomes" id="UP000603708"/>
    </source>
</evidence>
<name>A0A919LAZ3_9ACTN</name>
<protein>
    <submittedName>
        <fullName evidence="2">Uncharacterized protein</fullName>
    </submittedName>
</protein>
<dbReference type="RefSeq" id="WP_189938760.1">
    <property type="nucleotide sequence ID" value="NZ_BNCD01000035.1"/>
</dbReference>
<sequence>MRTRVWLTGVVLGAALLTGGTVATAQAASASSDASTIAAGYTDIGTFPSLSACQSFGAAGVYSDWYCKKSTTTSNYHLWVNLDS</sequence>
<dbReference type="Proteomes" id="UP000603708">
    <property type="component" value="Unassembled WGS sequence"/>
</dbReference>
<dbReference type="EMBL" id="BNCD01000035">
    <property type="protein sequence ID" value="GHH88346.1"/>
    <property type="molecule type" value="Genomic_DNA"/>
</dbReference>
<keyword evidence="3" id="KW-1185">Reference proteome</keyword>
<proteinExistence type="predicted"/>
<feature type="chain" id="PRO_5037159256" evidence="1">
    <location>
        <begin position="28"/>
        <end position="84"/>
    </location>
</feature>
<evidence type="ECO:0000313" key="2">
    <source>
        <dbReference type="EMBL" id="GHH88346.1"/>
    </source>
</evidence>
<gene>
    <name evidence="2" type="ORF">GCM10018793_67700</name>
</gene>
<accession>A0A919LAZ3</accession>
<evidence type="ECO:0000256" key="1">
    <source>
        <dbReference type="SAM" id="SignalP"/>
    </source>
</evidence>
<reference evidence="2" key="2">
    <citation type="submission" date="2020-09" db="EMBL/GenBank/DDBJ databases">
        <authorList>
            <person name="Sun Q."/>
            <person name="Ohkuma M."/>
        </authorList>
    </citation>
    <scope>NUCLEOTIDE SEQUENCE</scope>
    <source>
        <strain evidence="2">JCM 5069</strain>
    </source>
</reference>
<organism evidence="2 3">
    <name type="scientific">Streptomyces sulfonofaciens</name>
    <dbReference type="NCBI Taxonomy" id="68272"/>
    <lineage>
        <taxon>Bacteria</taxon>
        <taxon>Bacillati</taxon>
        <taxon>Actinomycetota</taxon>
        <taxon>Actinomycetes</taxon>
        <taxon>Kitasatosporales</taxon>
        <taxon>Streptomycetaceae</taxon>
        <taxon>Streptomyces</taxon>
    </lineage>
</organism>
<dbReference type="AlphaFoldDB" id="A0A919LAZ3"/>
<feature type="signal peptide" evidence="1">
    <location>
        <begin position="1"/>
        <end position="27"/>
    </location>
</feature>
<reference evidence="2" key="1">
    <citation type="journal article" date="2014" name="Int. J. Syst. Evol. Microbiol.">
        <title>Complete genome sequence of Corynebacterium casei LMG S-19264T (=DSM 44701T), isolated from a smear-ripened cheese.</title>
        <authorList>
            <consortium name="US DOE Joint Genome Institute (JGI-PGF)"/>
            <person name="Walter F."/>
            <person name="Albersmeier A."/>
            <person name="Kalinowski J."/>
            <person name="Ruckert C."/>
        </authorList>
    </citation>
    <scope>NUCLEOTIDE SEQUENCE</scope>
    <source>
        <strain evidence="2">JCM 5069</strain>
    </source>
</reference>